<feature type="transmembrane region" description="Helical" evidence="5">
    <location>
        <begin position="177"/>
        <end position="198"/>
    </location>
</feature>
<feature type="transmembrane region" description="Helical" evidence="5">
    <location>
        <begin position="399"/>
        <end position="419"/>
    </location>
</feature>
<comment type="caution">
    <text evidence="7">The sequence shown here is derived from an EMBL/GenBank/DDBJ whole genome shotgun (WGS) entry which is preliminary data.</text>
</comment>
<dbReference type="GO" id="GO:0016020">
    <property type="term" value="C:membrane"/>
    <property type="evidence" value="ECO:0007669"/>
    <property type="project" value="UniProtKB-SubCell"/>
</dbReference>
<dbReference type="SUPFAM" id="SSF103473">
    <property type="entry name" value="MFS general substrate transporter"/>
    <property type="match status" value="1"/>
</dbReference>
<keyword evidence="8" id="KW-1185">Reference proteome</keyword>
<gene>
    <name evidence="7" type="ORF">DEA37_0010650</name>
</gene>
<dbReference type="InterPro" id="IPR020846">
    <property type="entry name" value="MFS_dom"/>
</dbReference>
<evidence type="ECO:0000256" key="1">
    <source>
        <dbReference type="ARBA" id="ARBA00004141"/>
    </source>
</evidence>
<feature type="transmembrane region" description="Helical" evidence="5">
    <location>
        <begin position="58"/>
        <end position="79"/>
    </location>
</feature>
<reference evidence="7 8" key="1">
    <citation type="journal article" date="2019" name="Gigascience">
        <title>Whole-genome sequence of the oriental lung fluke Paragonimus westermani.</title>
        <authorList>
            <person name="Oey H."/>
            <person name="Zakrzewski M."/>
            <person name="Narain K."/>
            <person name="Devi K.R."/>
            <person name="Agatsuma T."/>
            <person name="Nawaratna S."/>
            <person name="Gobert G.N."/>
            <person name="Jones M.K."/>
            <person name="Ragan M.A."/>
            <person name="McManus D.P."/>
            <person name="Krause L."/>
        </authorList>
    </citation>
    <scope>NUCLEOTIDE SEQUENCE [LARGE SCALE GENOMIC DNA]</scope>
    <source>
        <strain evidence="7 8">IND2009</strain>
    </source>
</reference>
<feature type="transmembrane region" description="Helical" evidence="5">
    <location>
        <begin position="302"/>
        <end position="325"/>
    </location>
</feature>
<evidence type="ECO:0000313" key="7">
    <source>
        <dbReference type="EMBL" id="KAA3672671.1"/>
    </source>
</evidence>
<evidence type="ECO:0000256" key="3">
    <source>
        <dbReference type="ARBA" id="ARBA00022989"/>
    </source>
</evidence>
<comment type="subcellular location">
    <subcellularLocation>
        <location evidence="1">Membrane</location>
        <topology evidence="1">Multi-pass membrane protein</topology>
    </subcellularLocation>
</comment>
<dbReference type="InterPro" id="IPR036259">
    <property type="entry name" value="MFS_trans_sf"/>
</dbReference>
<organism evidence="7 8">
    <name type="scientific">Paragonimus westermani</name>
    <dbReference type="NCBI Taxonomy" id="34504"/>
    <lineage>
        <taxon>Eukaryota</taxon>
        <taxon>Metazoa</taxon>
        <taxon>Spiralia</taxon>
        <taxon>Lophotrochozoa</taxon>
        <taxon>Platyhelminthes</taxon>
        <taxon>Trematoda</taxon>
        <taxon>Digenea</taxon>
        <taxon>Plagiorchiida</taxon>
        <taxon>Troglotremata</taxon>
        <taxon>Troglotrematidae</taxon>
        <taxon>Paragonimus</taxon>
    </lineage>
</organism>
<keyword evidence="2 5" id="KW-0812">Transmembrane</keyword>
<dbReference type="GO" id="GO:0022857">
    <property type="term" value="F:transmembrane transporter activity"/>
    <property type="evidence" value="ECO:0007669"/>
    <property type="project" value="InterPro"/>
</dbReference>
<keyword evidence="4 5" id="KW-0472">Membrane</keyword>
<dbReference type="EMBL" id="QNGE01004662">
    <property type="protein sequence ID" value="KAA3672671.1"/>
    <property type="molecule type" value="Genomic_DNA"/>
</dbReference>
<evidence type="ECO:0000313" key="8">
    <source>
        <dbReference type="Proteomes" id="UP000324629"/>
    </source>
</evidence>
<evidence type="ECO:0000259" key="6">
    <source>
        <dbReference type="PROSITE" id="PS50850"/>
    </source>
</evidence>
<feature type="transmembrane region" description="Helical" evidence="5">
    <location>
        <begin position="269"/>
        <end position="290"/>
    </location>
</feature>
<dbReference type="Pfam" id="PF00083">
    <property type="entry name" value="Sugar_tr"/>
    <property type="match status" value="1"/>
</dbReference>
<proteinExistence type="predicted"/>
<dbReference type="PANTHER" id="PTHR48021">
    <property type="match status" value="1"/>
</dbReference>
<feature type="transmembrane region" description="Helical" evidence="5">
    <location>
        <begin position="86"/>
        <end position="104"/>
    </location>
</feature>
<dbReference type="InterPro" id="IPR005828">
    <property type="entry name" value="MFS_sugar_transport-like"/>
</dbReference>
<accession>A0A5J4NAM7</accession>
<feature type="transmembrane region" description="Helical" evidence="5">
    <location>
        <begin position="431"/>
        <end position="450"/>
    </location>
</feature>
<feature type="transmembrane region" description="Helical" evidence="5">
    <location>
        <begin position="337"/>
        <end position="358"/>
    </location>
</feature>
<sequence>MQFPSVAQDIHSKRAERTERNAAIQAKLGCRGREIRGLAFGYSSAAAFQIFLSIEWAAIFASCLNVGGLLGSLLSGYLLSNHGRRWTMIAACLPGFVGWVWLRMSASTVYERYSPTVLFISGRILTGVSAGMAIPSSASYLVEIAPPGLHGMFGTLTQIGIVTGISLAYAFGACFPWEQVALINSVILLCVIFLISIVPESPKWLVKAERMTQACEAHTWLFGSTSSGAEPDVMKTTPNGLPLDSLSKTSLRDSLFPCRAIPANQRSRLRIVMLLMILQQFSGINAILYFAESVCMFGGLSWPSTCALLLGLSQLVFTVGAAFFINRISRKRMLNCSGLIMCVAHLLHGFLLLFGNPYSIINTFGKLCIVLFLFGFSIGWGPLPILVSMDLFPVATRGFAAAAGVAVNWVASLLVTAAFEPLSILLGPSTMFWVYSFFCFLGFLFTNRYIPDTIVSETY</sequence>
<feature type="transmembrane region" description="Helical" evidence="5">
    <location>
        <begin position="149"/>
        <end position="171"/>
    </location>
</feature>
<evidence type="ECO:0000256" key="4">
    <source>
        <dbReference type="ARBA" id="ARBA00023136"/>
    </source>
</evidence>
<name>A0A5J4NAM7_9TREM</name>
<dbReference type="Proteomes" id="UP000324629">
    <property type="component" value="Unassembled WGS sequence"/>
</dbReference>
<dbReference type="InterPro" id="IPR050549">
    <property type="entry name" value="MFS_Trehalose_Transporter"/>
</dbReference>
<dbReference type="PROSITE" id="PS50850">
    <property type="entry name" value="MFS"/>
    <property type="match status" value="1"/>
</dbReference>
<keyword evidence="3 5" id="KW-1133">Transmembrane helix</keyword>
<dbReference type="Gene3D" id="1.20.1250.20">
    <property type="entry name" value="MFS general substrate transporter like domains"/>
    <property type="match status" value="1"/>
</dbReference>
<protein>
    <submittedName>
        <fullName evidence="7">MFS transporter, SP family, solute carrier family 2, member 8</fullName>
    </submittedName>
</protein>
<dbReference type="InterPro" id="IPR003663">
    <property type="entry name" value="Sugar/inositol_transpt"/>
</dbReference>
<dbReference type="PRINTS" id="PR00171">
    <property type="entry name" value="SUGRTRNSPORT"/>
</dbReference>
<dbReference type="AlphaFoldDB" id="A0A5J4NAM7"/>
<evidence type="ECO:0000256" key="5">
    <source>
        <dbReference type="SAM" id="Phobius"/>
    </source>
</evidence>
<feature type="transmembrane region" description="Helical" evidence="5">
    <location>
        <begin position="364"/>
        <end position="387"/>
    </location>
</feature>
<feature type="domain" description="Major facilitator superfamily (MFS) profile" evidence="6">
    <location>
        <begin position="1"/>
        <end position="454"/>
    </location>
</feature>
<feature type="transmembrane region" description="Helical" evidence="5">
    <location>
        <begin position="124"/>
        <end position="142"/>
    </location>
</feature>
<dbReference type="PANTHER" id="PTHR48021:SF1">
    <property type="entry name" value="GH07001P-RELATED"/>
    <property type="match status" value="1"/>
</dbReference>
<evidence type="ECO:0000256" key="2">
    <source>
        <dbReference type="ARBA" id="ARBA00022692"/>
    </source>
</evidence>